<dbReference type="Pfam" id="PF01636">
    <property type="entry name" value="APH"/>
    <property type="match status" value="1"/>
</dbReference>
<evidence type="ECO:0000313" key="2">
    <source>
        <dbReference type="EMBL" id="KEQ68386.1"/>
    </source>
</evidence>
<sequence>MTTAEPRVTAIKAGHRDFIEHLFVKEIQCVRIKHIDTLPRCNNNYIHIITFELPLLHDVAISTRPGTSAIPYGTTQAVFRIGNIEGMFNHAVKIENTVATMLLMRQALADRYASIVPRVYAWSKTDGPSGNGWIMEEFMPGANIEPEFHSTLPPDIQRLVLRQVAEVLKSVQDFELPAGTAGFGGLAFDKANDDSIISGPFVIEPYTNPYSDIRSFYRGMLQAQLEEADRTVANGWREHGLRERLDAFAQTGLETLLSETLAENPMPNLIIGDMVIANFLFDPDTYRVLGLVDYDCSHTGHPLHEFFFSSFSLSYYALTSDPEIASALFHGFPSPLPPSTRVAKAEYRDDDAPQWPVMKMFEEELERAGVIRPSSVVGGEKIAKLYGFISEVCPSHFGMARWVGMVTAKKGEEGLRKVIEEHAATLGESLAGWEY</sequence>
<dbReference type="EMBL" id="KL584731">
    <property type="protein sequence ID" value="KEQ68386.1"/>
    <property type="molecule type" value="Genomic_DNA"/>
</dbReference>
<name>A0A074X157_9PEZI</name>
<dbReference type="InterPro" id="IPR002575">
    <property type="entry name" value="Aminoglycoside_PTrfase"/>
</dbReference>
<reference evidence="2 3" key="1">
    <citation type="journal article" date="2014" name="BMC Genomics">
        <title>Genome sequencing of four Aureobasidium pullulans varieties: biotechnological potential, stress tolerance, and description of new species.</title>
        <authorList>
            <person name="Gostin Ar C."/>
            <person name="Ohm R.A."/>
            <person name="Kogej T."/>
            <person name="Sonjak S."/>
            <person name="Turk M."/>
            <person name="Zajc J."/>
            <person name="Zalar P."/>
            <person name="Grube M."/>
            <person name="Sun H."/>
            <person name="Han J."/>
            <person name="Sharma A."/>
            <person name="Chiniquy J."/>
            <person name="Ngan C.Y."/>
            <person name="Lipzen A."/>
            <person name="Barry K."/>
            <person name="Grigoriev I.V."/>
            <person name="Gunde-Cimerman N."/>
        </authorList>
    </citation>
    <scope>NUCLEOTIDE SEQUENCE [LARGE SCALE GENOMIC DNA]</scope>
    <source>
        <strain evidence="2 3">CBS 147.97</strain>
    </source>
</reference>
<dbReference type="STRING" id="1043004.A0A074X157"/>
<organism evidence="2 3">
    <name type="scientific">Aureobasidium namibiae CBS 147.97</name>
    <dbReference type="NCBI Taxonomy" id="1043004"/>
    <lineage>
        <taxon>Eukaryota</taxon>
        <taxon>Fungi</taxon>
        <taxon>Dikarya</taxon>
        <taxon>Ascomycota</taxon>
        <taxon>Pezizomycotina</taxon>
        <taxon>Dothideomycetes</taxon>
        <taxon>Dothideomycetidae</taxon>
        <taxon>Dothideales</taxon>
        <taxon>Saccotheciaceae</taxon>
        <taxon>Aureobasidium</taxon>
    </lineage>
</organism>
<dbReference type="PANTHER" id="PTHR21310">
    <property type="entry name" value="AMINOGLYCOSIDE PHOSPHOTRANSFERASE-RELATED-RELATED"/>
    <property type="match status" value="1"/>
</dbReference>
<dbReference type="GeneID" id="25417734"/>
<keyword evidence="3" id="KW-1185">Reference proteome</keyword>
<dbReference type="InterPro" id="IPR051678">
    <property type="entry name" value="AGP_Transferase"/>
</dbReference>
<feature type="domain" description="Aminoglycoside phosphotransferase" evidence="1">
    <location>
        <begin position="77"/>
        <end position="332"/>
    </location>
</feature>
<dbReference type="PANTHER" id="PTHR21310:SF15">
    <property type="entry name" value="AMINOGLYCOSIDE PHOSPHOTRANSFERASE DOMAIN-CONTAINING PROTEIN"/>
    <property type="match status" value="1"/>
</dbReference>
<dbReference type="OrthoDB" id="2831558at2759"/>
<dbReference type="AlphaFoldDB" id="A0A074X157"/>
<dbReference type="RefSeq" id="XP_013422569.1">
    <property type="nucleotide sequence ID" value="XM_013567115.1"/>
</dbReference>
<protein>
    <recommendedName>
        <fullName evidence="1">Aminoglycoside phosphotransferase domain-containing protein</fullName>
    </recommendedName>
</protein>
<gene>
    <name evidence="2" type="ORF">M436DRAFT_86508</name>
</gene>
<dbReference type="InterPro" id="IPR011009">
    <property type="entry name" value="Kinase-like_dom_sf"/>
</dbReference>
<dbReference type="Proteomes" id="UP000027730">
    <property type="component" value="Unassembled WGS sequence"/>
</dbReference>
<evidence type="ECO:0000313" key="3">
    <source>
        <dbReference type="Proteomes" id="UP000027730"/>
    </source>
</evidence>
<dbReference type="HOGENOM" id="CLU_046553_1_0_1"/>
<evidence type="ECO:0000259" key="1">
    <source>
        <dbReference type="Pfam" id="PF01636"/>
    </source>
</evidence>
<proteinExistence type="predicted"/>
<accession>A0A074X157</accession>
<dbReference type="Gene3D" id="3.90.1200.10">
    <property type="match status" value="1"/>
</dbReference>
<dbReference type="SUPFAM" id="SSF56112">
    <property type="entry name" value="Protein kinase-like (PK-like)"/>
    <property type="match status" value="1"/>
</dbReference>